<reference evidence="2 3" key="1">
    <citation type="submission" date="2021-03" db="EMBL/GenBank/DDBJ databases">
        <title>Sequencing the genomes of 1000 actinobacteria strains.</title>
        <authorList>
            <person name="Klenk H.-P."/>
        </authorList>
    </citation>
    <scope>NUCLEOTIDE SEQUENCE [LARGE SCALE GENOMIC DNA]</scope>
    <source>
        <strain evidence="2 3">DSM 46670</strain>
    </source>
</reference>
<dbReference type="Pfam" id="PF13561">
    <property type="entry name" value="adh_short_C2"/>
    <property type="match status" value="1"/>
</dbReference>
<dbReference type="EMBL" id="JAGINW010000001">
    <property type="protein sequence ID" value="MBP2327267.1"/>
    <property type="molecule type" value="Genomic_DNA"/>
</dbReference>
<dbReference type="InterPro" id="IPR036291">
    <property type="entry name" value="NAD(P)-bd_dom_sf"/>
</dbReference>
<proteinExistence type="inferred from homology"/>
<dbReference type="PRINTS" id="PR00080">
    <property type="entry name" value="SDRFAMILY"/>
</dbReference>
<dbReference type="Gene3D" id="3.40.50.720">
    <property type="entry name" value="NAD(P)-binding Rossmann-like Domain"/>
    <property type="match status" value="1"/>
</dbReference>
<dbReference type="Proteomes" id="UP001519332">
    <property type="component" value="Unassembled WGS sequence"/>
</dbReference>
<dbReference type="PRINTS" id="PR00081">
    <property type="entry name" value="GDHRDH"/>
</dbReference>
<evidence type="ECO:0000256" key="1">
    <source>
        <dbReference type="ARBA" id="ARBA00006484"/>
    </source>
</evidence>
<sequence length="254" mass="26107">MELGLAGRKAVVTGAGDGIGLAVVRALTAEGAQVLGGARTVGAELLAITPHTMRVDLATPDGPAELVGHALELFGGLDILVNNVGGGIRMSSGFLDVDDETWQRALDLNFFSTIRATRAALPSLIGRKGTIVNIGSVNARQAEVKLAHYSAAKAALVNLGKALAQEFGPRGVRVNTISPGPVRTRVWTSAALAEVTGMAPAEFVAQVPKAMGMATGRMIETGEVAALVVLLASDRIPSVVGAEYLIDAGMCKST</sequence>
<gene>
    <name evidence="2" type="ORF">JOF56_007652</name>
</gene>
<accession>A0ABS4TS83</accession>
<comment type="caution">
    <text evidence="2">The sequence shown here is derived from an EMBL/GenBank/DDBJ whole genome shotgun (WGS) entry which is preliminary data.</text>
</comment>
<dbReference type="InterPro" id="IPR020904">
    <property type="entry name" value="Sc_DH/Rdtase_CS"/>
</dbReference>
<keyword evidence="3" id="KW-1185">Reference proteome</keyword>
<dbReference type="InterPro" id="IPR002347">
    <property type="entry name" value="SDR_fam"/>
</dbReference>
<dbReference type="PANTHER" id="PTHR42879">
    <property type="entry name" value="3-OXOACYL-(ACYL-CARRIER-PROTEIN) REDUCTASE"/>
    <property type="match status" value="1"/>
</dbReference>
<dbReference type="PROSITE" id="PS00061">
    <property type="entry name" value="ADH_SHORT"/>
    <property type="match status" value="1"/>
</dbReference>
<protein>
    <submittedName>
        <fullName evidence="2">NAD(P)-dependent dehydrogenase (Short-subunit alcohol dehydrogenase family)</fullName>
    </submittedName>
</protein>
<dbReference type="InterPro" id="IPR050259">
    <property type="entry name" value="SDR"/>
</dbReference>
<evidence type="ECO:0000313" key="2">
    <source>
        <dbReference type="EMBL" id="MBP2327267.1"/>
    </source>
</evidence>
<name>A0ABS4TS83_9PSEU</name>
<dbReference type="RefSeq" id="WP_209644239.1">
    <property type="nucleotide sequence ID" value="NZ_JAGINW010000001.1"/>
</dbReference>
<dbReference type="CDD" id="cd05233">
    <property type="entry name" value="SDR_c"/>
    <property type="match status" value="1"/>
</dbReference>
<comment type="similarity">
    <text evidence="1">Belongs to the short-chain dehydrogenases/reductases (SDR) family.</text>
</comment>
<evidence type="ECO:0000313" key="3">
    <source>
        <dbReference type="Proteomes" id="UP001519332"/>
    </source>
</evidence>
<organism evidence="2 3">
    <name type="scientific">Kibdelosporangium banguiense</name>
    <dbReference type="NCBI Taxonomy" id="1365924"/>
    <lineage>
        <taxon>Bacteria</taxon>
        <taxon>Bacillati</taxon>
        <taxon>Actinomycetota</taxon>
        <taxon>Actinomycetes</taxon>
        <taxon>Pseudonocardiales</taxon>
        <taxon>Pseudonocardiaceae</taxon>
        <taxon>Kibdelosporangium</taxon>
    </lineage>
</organism>
<dbReference type="SUPFAM" id="SSF51735">
    <property type="entry name" value="NAD(P)-binding Rossmann-fold domains"/>
    <property type="match status" value="1"/>
</dbReference>